<accession>A0A0V1MG15</accession>
<proteinExistence type="predicted"/>
<gene>
    <name evidence="1" type="ORF">T10_13661</name>
</gene>
<dbReference type="AlphaFoldDB" id="A0A0V1MG15"/>
<organism evidence="1 2">
    <name type="scientific">Trichinella papuae</name>
    <dbReference type="NCBI Taxonomy" id="268474"/>
    <lineage>
        <taxon>Eukaryota</taxon>
        <taxon>Metazoa</taxon>
        <taxon>Ecdysozoa</taxon>
        <taxon>Nematoda</taxon>
        <taxon>Enoplea</taxon>
        <taxon>Dorylaimia</taxon>
        <taxon>Trichinellida</taxon>
        <taxon>Trichinellidae</taxon>
        <taxon>Trichinella</taxon>
    </lineage>
</organism>
<evidence type="ECO:0000313" key="2">
    <source>
        <dbReference type="Proteomes" id="UP000054843"/>
    </source>
</evidence>
<dbReference type="Proteomes" id="UP000054843">
    <property type="component" value="Unassembled WGS sequence"/>
</dbReference>
<name>A0A0V1MG15_9BILA</name>
<evidence type="ECO:0000313" key="1">
    <source>
        <dbReference type="EMBL" id="KRZ70849.1"/>
    </source>
</evidence>
<protein>
    <submittedName>
        <fullName evidence="1">Uncharacterized protein</fullName>
    </submittedName>
</protein>
<reference evidence="1 2" key="1">
    <citation type="submission" date="2015-01" db="EMBL/GenBank/DDBJ databases">
        <title>Evolution of Trichinella species and genotypes.</title>
        <authorList>
            <person name="Korhonen P.K."/>
            <person name="Edoardo P."/>
            <person name="Giuseppe L.R."/>
            <person name="Gasser R.B."/>
        </authorList>
    </citation>
    <scope>NUCLEOTIDE SEQUENCE [LARGE SCALE GENOMIC DNA]</scope>
    <source>
        <strain evidence="1">ISS1980</strain>
    </source>
</reference>
<keyword evidence="2" id="KW-1185">Reference proteome</keyword>
<comment type="caution">
    <text evidence="1">The sequence shown here is derived from an EMBL/GenBank/DDBJ whole genome shotgun (WGS) entry which is preliminary data.</text>
</comment>
<dbReference type="EMBL" id="JYDO01000106">
    <property type="protein sequence ID" value="KRZ70849.1"/>
    <property type="molecule type" value="Genomic_DNA"/>
</dbReference>
<dbReference type="OrthoDB" id="10400791at2759"/>
<sequence>MHFCQPDKMCSDNQSSNASIFYYISTAKKQQGSLSLVANFSVHILELWKLCLYGFYPVNFRKLTISVDQIEYHFFVCND</sequence>